<proteinExistence type="predicted"/>
<evidence type="ECO:0000256" key="1">
    <source>
        <dbReference type="SAM" id="Phobius"/>
    </source>
</evidence>
<keyword evidence="1" id="KW-0472">Membrane</keyword>
<dbReference type="Proteomes" id="UP000520767">
    <property type="component" value="Unassembled WGS sequence"/>
</dbReference>
<feature type="transmembrane region" description="Helical" evidence="1">
    <location>
        <begin position="20"/>
        <end position="43"/>
    </location>
</feature>
<dbReference type="AlphaFoldDB" id="A0A7W7Q959"/>
<accession>A0A7W7Q959</accession>
<feature type="transmembrane region" description="Helical" evidence="1">
    <location>
        <begin position="82"/>
        <end position="102"/>
    </location>
</feature>
<feature type="transmembrane region" description="Helical" evidence="1">
    <location>
        <begin position="55"/>
        <end position="75"/>
    </location>
</feature>
<gene>
    <name evidence="2" type="ORF">FHR82_005567</name>
</gene>
<evidence type="ECO:0000313" key="3">
    <source>
        <dbReference type="Proteomes" id="UP000520767"/>
    </source>
</evidence>
<keyword evidence="1" id="KW-1133">Transmembrane helix</keyword>
<sequence>MNTLVQPTGTARRPRLSLWFLRVATTVHLVLVLAQPVLAGLFLTGDVDAITVHGTVGSALAAVSLVQIGLTLVYVFRRGRLWVLPVVVALFLAVGAQIGLGFSRVLEVHVPLGVAIATASVLLAVWVWSPSAARPRGGAR</sequence>
<reference evidence="2 3" key="1">
    <citation type="submission" date="2020-08" db="EMBL/GenBank/DDBJ databases">
        <title>Genomic Encyclopedia of Type Strains, Phase III (KMG-III): the genomes of soil and plant-associated and newly described type strains.</title>
        <authorList>
            <person name="Whitman W."/>
        </authorList>
    </citation>
    <scope>NUCLEOTIDE SEQUENCE [LARGE SCALE GENOMIC DNA]</scope>
    <source>
        <strain evidence="2 3">CECT 8960</strain>
    </source>
</reference>
<keyword evidence="1" id="KW-0812">Transmembrane</keyword>
<comment type="caution">
    <text evidence="2">The sequence shown here is derived from an EMBL/GenBank/DDBJ whole genome shotgun (WGS) entry which is preliminary data.</text>
</comment>
<organism evidence="2 3">
    <name type="scientific">Actinophytocola algeriensis</name>
    <dbReference type="NCBI Taxonomy" id="1768010"/>
    <lineage>
        <taxon>Bacteria</taxon>
        <taxon>Bacillati</taxon>
        <taxon>Actinomycetota</taxon>
        <taxon>Actinomycetes</taxon>
        <taxon>Pseudonocardiales</taxon>
        <taxon>Pseudonocardiaceae</taxon>
    </lineage>
</organism>
<protein>
    <submittedName>
        <fullName evidence="2">Uncharacterized protein</fullName>
    </submittedName>
</protein>
<feature type="transmembrane region" description="Helical" evidence="1">
    <location>
        <begin position="108"/>
        <end position="128"/>
    </location>
</feature>
<dbReference type="RefSeq" id="WP_184813426.1">
    <property type="nucleotide sequence ID" value="NZ_JACHJQ010000006.1"/>
</dbReference>
<keyword evidence="3" id="KW-1185">Reference proteome</keyword>
<dbReference type="EMBL" id="JACHJQ010000006">
    <property type="protein sequence ID" value="MBB4909309.1"/>
    <property type="molecule type" value="Genomic_DNA"/>
</dbReference>
<evidence type="ECO:0000313" key="2">
    <source>
        <dbReference type="EMBL" id="MBB4909309.1"/>
    </source>
</evidence>
<name>A0A7W7Q959_9PSEU</name>